<dbReference type="Pfam" id="PF01872">
    <property type="entry name" value="RibD_C"/>
    <property type="match status" value="1"/>
</dbReference>
<dbReference type="PATRIC" id="fig|1671680.3.peg.1638"/>
<reference evidence="3 4" key="1">
    <citation type="submission" date="2015-08" db="EMBL/GenBank/DDBJ databases">
        <title>Draft Genome Sequence of Rathayibacter sp. Strain VKM Ac-2596 Isolated from Leaf Gall Induced by Plant-Parasitic Nematodes.</title>
        <authorList>
            <person name="Vasilenko O.V."/>
            <person name="Starodumova I.P."/>
            <person name="Tarlachkov S.V."/>
            <person name="Dorofeeva L.V."/>
            <person name="Evtushenko L.I."/>
        </authorList>
    </citation>
    <scope>NUCLEOTIDE SEQUENCE [LARGE SCALE GENOMIC DNA]</scope>
    <source>
        <strain evidence="3 4">VKM Ac-2596</strain>
    </source>
</reference>
<keyword evidence="4" id="KW-1185">Reference proteome</keyword>
<proteinExistence type="predicted"/>
<organism evidence="3 4">
    <name type="scientific">Rathayibacter tanaceti</name>
    <dbReference type="NCBI Taxonomy" id="1671680"/>
    <lineage>
        <taxon>Bacteria</taxon>
        <taxon>Bacillati</taxon>
        <taxon>Actinomycetota</taxon>
        <taxon>Actinomycetes</taxon>
        <taxon>Micrococcales</taxon>
        <taxon>Microbacteriaceae</taxon>
        <taxon>Rathayibacter</taxon>
    </lineage>
</organism>
<gene>
    <name evidence="3" type="primary">ribD</name>
    <name evidence="3" type="ORF">ACH61_01543</name>
</gene>
<sequence>MHAHPRAAMLERDRDLAAVLARLHAAEIRSVYVEGGPTLASALVAAGLVDEYLSSSPRRCWAAPASRSETSASRASPGRTASACARSRSSATTSS</sequence>
<name>A0A166HYJ9_9MICO</name>
<dbReference type="Proteomes" id="UP000076717">
    <property type="component" value="Unassembled WGS sequence"/>
</dbReference>
<comment type="caution">
    <text evidence="3">The sequence shown here is derived from an EMBL/GenBank/DDBJ whole genome shotgun (WGS) entry which is preliminary data.</text>
</comment>
<dbReference type="AlphaFoldDB" id="A0A166HYJ9"/>
<evidence type="ECO:0000313" key="4">
    <source>
        <dbReference type="Proteomes" id="UP000076717"/>
    </source>
</evidence>
<dbReference type="EMBL" id="LIIN01000043">
    <property type="protein sequence ID" value="KZX21353.1"/>
    <property type="molecule type" value="Genomic_DNA"/>
</dbReference>
<dbReference type="GO" id="GO:0008703">
    <property type="term" value="F:5-amino-6-(5-phosphoribosylamino)uracil reductase activity"/>
    <property type="evidence" value="ECO:0007669"/>
    <property type="project" value="InterPro"/>
</dbReference>
<feature type="region of interest" description="Disordered" evidence="1">
    <location>
        <begin position="64"/>
        <end position="95"/>
    </location>
</feature>
<dbReference type="SUPFAM" id="SSF53597">
    <property type="entry name" value="Dihydrofolate reductase-like"/>
    <property type="match status" value="1"/>
</dbReference>
<dbReference type="InterPro" id="IPR002734">
    <property type="entry name" value="RibDG_C"/>
</dbReference>
<evidence type="ECO:0000256" key="1">
    <source>
        <dbReference type="SAM" id="MobiDB-lite"/>
    </source>
</evidence>
<evidence type="ECO:0000313" key="3">
    <source>
        <dbReference type="EMBL" id="KZX21353.1"/>
    </source>
</evidence>
<feature type="domain" description="Bacterial bifunctional deaminase-reductase C-terminal" evidence="2">
    <location>
        <begin position="15"/>
        <end position="52"/>
    </location>
</feature>
<accession>A0A166HYJ9</accession>
<dbReference type="InterPro" id="IPR024072">
    <property type="entry name" value="DHFR-like_dom_sf"/>
</dbReference>
<dbReference type="Gene3D" id="3.40.430.10">
    <property type="entry name" value="Dihydrofolate Reductase, subunit A"/>
    <property type="match status" value="1"/>
</dbReference>
<dbReference type="GO" id="GO:0009231">
    <property type="term" value="P:riboflavin biosynthetic process"/>
    <property type="evidence" value="ECO:0007669"/>
    <property type="project" value="InterPro"/>
</dbReference>
<protein>
    <submittedName>
        <fullName evidence="3">Riboflavin biosynthesis protein RibD</fullName>
    </submittedName>
</protein>
<evidence type="ECO:0000259" key="2">
    <source>
        <dbReference type="Pfam" id="PF01872"/>
    </source>
</evidence>